<dbReference type="RefSeq" id="WP_109822371.1">
    <property type="nucleotide sequence ID" value="NZ_QGKL01000015.1"/>
</dbReference>
<evidence type="ECO:0000256" key="2">
    <source>
        <dbReference type="SAM" id="Phobius"/>
    </source>
</evidence>
<reference evidence="3 4" key="1">
    <citation type="submission" date="2018-05" db="EMBL/GenBank/DDBJ databases">
        <title>Leucothrix arctica sp. nov., isolated from Arctic seawater.</title>
        <authorList>
            <person name="Choi A."/>
            <person name="Baek K."/>
        </authorList>
    </citation>
    <scope>NUCLEOTIDE SEQUENCE [LARGE SCALE GENOMIC DNA]</scope>
    <source>
        <strain evidence="3 4">IMCC9719</strain>
    </source>
</reference>
<dbReference type="AlphaFoldDB" id="A0A317CHI5"/>
<feature type="transmembrane region" description="Helical" evidence="2">
    <location>
        <begin position="20"/>
        <end position="44"/>
    </location>
</feature>
<name>A0A317CHI5_9GAMM</name>
<gene>
    <name evidence="3" type="ORF">DKT75_05185</name>
</gene>
<feature type="coiled-coil region" evidence="1">
    <location>
        <begin position="75"/>
        <end position="130"/>
    </location>
</feature>
<organism evidence="3 4">
    <name type="scientific">Leucothrix arctica</name>
    <dbReference type="NCBI Taxonomy" id="1481894"/>
    <lineage>
        <taxon>Bacteria</taxon>
        <taxon>Pseudomonadati</taxon>
        <taxon>Pseudomonadota</taxon>
        <taxon>Gammaproteobacteria</taxon>
        <taxon>Thiotrichales</taxon>
        <taxon>Thiotrichaceae</taxon>
        <taxon>Leucothrix</taxon>
    </lineage>
</organism>
<evidence type="ECO:0008006" key="5">
    <source>
        <dbReference type="Google" id="ProtNLM"/>
    </source>
</evidence>
<evidence type="ECO:0000313" key="4">
    <source>
        <dbReference type="Proteomes" id="UP000245506"/>
    </source>
</evidence>
<keyword evidence="2" id="KW-0812">Transmembrane</keyword>
<comment type="caution">
    <text evidence="3">The sequence shown here is derived from an EMBL/GenBank/DDBJ whole genome shotgun (WGS) entry which is preliminary data.</text>
</comment>
<sequence length="429" mass="48708">MSRNFPDYHSFPDRDTGDESFWPSFTDIMMVITMVFLLVTVMAITNNWKLVTDLQKSIEAQRLAAEHALDTDAANSTLEDRMKLVEQRLAGAKLESANKQLVNEKLQAELDKVRENIADIERQLNASIELLQKRDVTISQREEQLANITADRDKQLTTLASRAAALAALQQTQVSSQQQVARLQEALQLKQGELQDARVLLKQSQVLVSEGDDSKIQLNQALQKLADTEKLLASTQDGQKRSEEALAASLDRQAKNDQQLQATLVSQKLSEQQLNAMRDELTALQESKQSEVENLASLQQEIARLNTLRNEDETKLLSMKGEFDSLDTKYQKLLRPARSSAGKVVVSVWFSKQGGRDIYKIREQANGEFRTLTRKEMATSLARLKDKHGKELYVKVIIPENSGLSYNDAWTFTTEMQRAYDYYYQDNEE</sequence>
<dbReference type="EMBL" id="QGKL01000015">
    <property type="protein sequence ID" value="PWQ98005.1"/>
    <property type="molecule type" value="Genomic_DNA"/>
</dbReference>
<protein>
    <recommendedName>
        <fullName evidence="5">Chromosome partition protein Smc</fullName>
    </recommendedName>
</protein>
<evidence type="ECO:0000313" key="3">
    <source>
        <dbReference type="EMBL" id="PWQ98005.1"/>
    </source>
</evidence>
<keyword evidence="1" id="KW-0175">Coiled coil</keyword>
<accession>A0A317CHI5</accession>
<keyword evidence="2" id="KW-1133">Transmembrane helix</keyword>
<evidence type="ECO:0000256" key="1">
    <source>
        <dbReference type="SAM" id="Coils"/>
    </source>
</evidence>
<keyword evidence="2" id="KW-0472">Membrane</keyword>
<dbReference type="Proteomes" id="UP000245506">
    <property type="component" value="Unassembled WGS sequence"/>
</dbReference>
<dbReference type="OrthoDB" id="5622869at2"/>
<keyword evidence="4" id="KW-1185">Reference proteome</keyword>
<feature type="coiled-coil region" evidence="1">
    <location>
        <begin position="166"/>
        <end position="200"/>
    </location>
</feature>
<proteinExistence type="predicted"/>
<feature type="coiled-coil region" evidence="1">
    <location>
        <begin position="267"/>
        <end position="315"/>
    </location>
</feature>